<dbReference type="AlphaFoldDB" id="Z9JWX6"/>
<keyword evidence="1" id="KW-1133">Transmembrane helix</keyword>
<dbReference type="EMBL" id="JDYK01000002">
    <property type="protein sequence ID" value="EWS82875.1"/>
    <property type="molecule type" value="Genomic_DNA"/>
</dbReference>
<dbReference type="InterPro" id="IPR021443">
    <property type="entry name" value="DUF3093"/>
</dbReference>
<feature type="transmembrane region" description="Helical" evidence="1">
    <location>
        <begin position="48"/>
        <end position="67"/>
    </location>
</feature>
<keyword evidence="1" id="KW-0472">Membrane</keyword>
<dbReference type="RefSeq" id="WP_038370325.1">
    <property type="nucleotide sequence ID" value="NZ_BAAAOW010000001.1"/>
</dbReference>
<keyword evidence="1" id="KW-0812">Transmembrane</keyword>
<protein>
    <recommendedName>
        <fullName evidence="4">DUF3093 domain-containing protein</fullName>
    </recommendedName>
</protein>
<dbReference type="eggNOG" id="ENOG5032B9E">
    <property type="taxonomic scope" value="Bacteria"/>
</dbReference>
<accession>Z9JWX6</accession>
<gene>
    <name evidence="2" type="ORF">BF93_07595</name>
</gene>
<reference evidence="2 3" key="1">
    <citation type="submission" date="2014-02" db="EMBL/GenBank/DDBJ databases">
        <title>Genome sequence of Brachybacterium phenoliresistens strain W13A50.</title>
        <authorList>
            <person name="Wang X."/>
        </authorList>
    </citation>
    <scope>NUCLEOTIDE SEQUENCE [LARGE SCALE GENOMIC DNA]</scope>
    <source>
        <strain evidence="2 3">W13A50</strain>
    </source>
</reference>
<name>Z9JWX6_9MICO</name>
<dbReference type="Proteomes" id="UP000023067">
    <property type="component" value="Unassembled WGS sequence"/>
</dbReference>
<keyword evidence="3" id="KW-1185">Reference proteome</keyword>
<dbReference type="PATRIC" id="fig|396014.3.peg.512"/>
<dbReference type="OrthoDB" id="3217020at2"/>
<comment type="caution">
    <text evidence="2">The sequence shown here is derived from an EMBL/GenBank/DDBJ whole genome shotgun (WGS) entry which is preliminary data.</text>
</comment>
<dbReference type="HOGENOM" id="CLU_109360_1_1_11"/>
<evidence type="ECO:0000313" key="2">
    <source>
        <dbReference type="EMBL" id="EWS82875.1"/>
    </source>
</evidence>
<feature type="transmembrane region" description="Helical" evidence="1">
    <location>
        <begin position="20"/>
        <end position="42"/>
    </location>
</feature>
<organism evidence="2 3">
    <name type="scientific">Brachybacterium phenoliresistens</name>
    <dbReference type="NCBI Taxonomy" id="396014"/>
    <lineage>
        <taxon>Bacteria</taxon>
        <taxon>Bacillati</taxon>
        <taxon>Actinomycetota</taxon>
        <taxon>Actinomycetes</taxon>
        <taxon>Micrococcales</taxon>
        <taxon>Dermabacteraceae</taxon>
        <taxon>Brachybacterium</taxon>
    </lineage>
</organism>
<evidence type="ECO:0000256" key="1">
    <source>
        <dbReference type="SAM" id="Phobius"/>
    </source>
</evidence>
<evidence type="ECO:0008006" key="4">
    <source>
        <dbReference type="Google" id="ProtNLM"/>
    </source>
</evidence>
<proteinExistence type="predicted"/>
<dbReference type="Pfam" id="PF11292">
    <property type="entry name" value="DUF3093"/>
    <property type="match status" value="1"/>
</dbReference>
<dbReference type="STRING" id="396014.BF93_07595"/>
<evidence type="ECO:0000313" key="3">
    <source>
        <dbReference type="Proteomes" id="UP000023067"/>
    </source>
</evidence>
<sequence>MTDAAARPADPLSVLHRERLLPSVGTWVVLALLGAVLGVVLVPLSTTLALVVGLVGIAAMCALGALMSPVVEVSGGRLIAGRAQIEVELLEEPELLAGEDWTRVMGTGFEPLAHHCTRGWIRSGVRVPLNDDDDPTPAWVVSSRRPQDLVLALQVARAAV</sequence>